<evidence type="ECO:0000313" key="1">
    <source>
        <dbReference type="EMBL" id="AKA85483.1"/>
    </source>
</evidence>
<dbReference type="AlphaFoldDB" id="A0AAU8TUN3"/>
<sequence length="80" mass="8904">MHADSSVTIKYRWLYLGLICGVLLLGSRAAWCEAYLARDEGLHTFSRAPLPPTTVLAQLTTAQLEPVQRAFLQTDPEFSP</sequence>
<protein>
    <recommendedName>
        <fullName evidence="3">DUF4124 domain-containing protein</fullName>
    </recommendedName>
</protein>
<reference evidence="1 2" key="1">
    <citation type="journal article" date="2015" name="Genome Announc.">
        <title>Complete Genome Sequence of Biocontrol Strain Pseudomonas fluorescens LBUM223.</title>
        <authorList>
            <person name="Roquigny R."/>
            <person name="Arseneault T."/>
            <person name="Gadkar V.J."/>
            <person name="Novinscak A."/>
            <person name="Joly D.L."/>
            <person name="Filion M."/>
        </authorList>
    </citation>
    <scope>NUCLEOTIDE SEQUENCE [LARGE SCALE GENOMIC DNA]</scope>
    <source>
        <strain evidence="1 2">LBUM223</strain>
    </source>
</reference>
<dbReference type="KEGG" id="pfb:VO64_4937"/>
<evidence type="ECO:0000313" key="2">
    <source>
        <dbReference type="Proteomes" id="UP000033099"/>
    </source>
</evidence>
<dbReference type="EMBL" id="CP011117">
    <property type="protein sequence ID" value="AKA85483.1"/>
    <property type="molecule type" value="Genomic_DNA"/>
</dbReference>
<gene>
    <name evidence="1" type="ORF">VO64_4937</name>
</gene>
<proteinExistence type="predicted"/>
<dbReference type="Proteomes" id="UP000033099">
    <property type="component" value="Chromosome"/>
</dbReference>
<accession>A0AAU8TUN3</accession>
<organism evidence="1 2">
    <name type="scientific">Pseudomonas synxantha</name>
    <dbReference type="NCBI Taxonomy" id="47883"/>
    <lineage>
        <taxon>Bacteria</taxon>
        <taxon>Pseudomonadati</taxon>
        <taxon>Pseudomonadota</taxon>
        <taxon>Gammaproteobacteria</taxon>
        <taxon>Pseudomonadales</taxon>
        <taxon>Pseudomonadaceae</taxon>
        <taxon>Pseudomonas</taxon>
    </lineage>
</organism>
<dbReference type="RefSeq" id="WP_046071670.1">
    <property type="nucleotide sequence ID" value="NZ_CP011117.2"/>
</dbReference>
<name>A0AAU8TUN3_9PSED</name>
<evidence type="ECO:0008006" key="3">
    <source>
        <dbReference type="Google" id="ProtNLM"/>
    </source>
</evidence>